<dbReference type="eggNOG" id="arCOG04483">
    <property type="taxonomic scope" value="Archaea"/>
</dbReference>
<dbReference type="AlphaFoldDB" id="Q2FQW5"/>
<dbReference type="RefSeq" id="WP_011447960.1">
    <property type="nucleotide sequence ID" value="NC_007796.1"/>
</dbReference>
<name>Q2FQW5_METHJ</name>
<keyword evidence="3" id="KW-0408">Iron</keyword>
<dbReference type="InParanoid" id="Q2FQW5"/>
<sequence length="195" mass="20810">MKINTLQDILVMDPEQDAMMIIASLMAVSARTAPKGKGVDTIVTRIVTGNDMDRIADEMIAIGNKTGLPPFPRDAQNIRDSKVCVLIGCKGAEDLGLNCGGCGYQTCKEMREKASQNPVRSLFTGPNCVIRMADLGIAVGSAAKTAQIHNADNRILFTAGVAALSLHLLPDCTCAYGIPLSVTGKNIFFDRRPVT</sequence>
<dbReference type="GeneID" id="3924618"/>
<evidence type="ECO:0000256" key="3">
    <source>
        <dbReference type="ARBA" id="ARBA00023004"/>
    </source>
</evidence>
<dbReference type="Proteomes" id="UP000001941">
    <property type="component" value="Chromosome"/>
</dbReference>
<dbReference type="PANTHER" id="PTHR40101">
    <property type="entry name" value="CONSERVED PROTEIN"/>
    <property type="match status" value="1"/>
</dbReference>
<evidence type="ECO:0000259" key="5">
    <source>
        <dbReference type="PROSITE" id="PS51656"/>
    </source>
</evidence>
<protein>
    <recommendedName>
        <fullName evidence="5">4Fe-4S domain-containing protein</fullName>
    </recommendedName>
</protein>
<organism evidence="6 7">
    <name type="scientific">Methanospirillum hungatei JF-1 (strain ATCC 27890 / DSM 864 / NBRC 100397 / JF-1)</name>
    <dbReference type="NCBI Taxonomy" id="323259"/>
    <lineage>
        <taxon>Archaea</taxon>
        <taxon>Methanobacteriati</taxon>
        <taxon>Methanobacteriota</taxon>
        <taxon>Stenosarchaea group</taxon>
        <taxon>Methanomicrobia</taxon>
        <taxon>Methanomicrobiales</taxon>
        <taxon>Methanospirillaceae</taxon>
        <taxon>Methanospirillum</taxon>
    </lineage>
</organism>
<dbReference type="HOGENOM" id="CLU_111491_0_0_2"/>
<feature type="domain" description="4Fe-4S" evidence="5">
    <location>
        <begin position="73"/>
        <end position="145"/>
    </location>
</feature>
<dbReference type="PANTHER" id="PTHR40101:SF1">
    <property type="entry name" value="4FE-4S DOMAIN-CONTAINING PROTEIN"/>
    <property type="match status" value="1"/>
</dbReference>
<reference evidence="7" key="1">
    <citation type="journal article" date="2016" name="Stand. Genomic Sci.">
        <title>Complete genome sequence of Methanospirillum hungatei type strain JF1.</title>
        <authorList>
            <person name="Gunsalus R.P."/>
            <person name="Cook L.E."/>
            <person name="Crable B."/>
            <person name="Rohlin L."/>
            <person name="McDonald E."/>
            <person name="Mouttaki H."/>
            <person name="Sieber J.R."/>
            <person name="Poweleit N."/>
            <person name="Zhou H."/>
            <person name="Lapidus A.L."/>
            <person name="Daligault H.E."/>
            <person name="Land M."/>
            <person name="Gilna P."/>
            <person name="Ivanova N."/>
            <person name="Kyrpides N."/>
            <person name="Culley D.E."/>
            <person name="McInerney M.J."/>
        </authorList>
    </citation>
    <scope>NUCLEOTIDE SEQUENCE [LARGE SCALE GENOMIC DNA]</scope>
    <source>
        <strain evidence="7">ATCC 27890 / DSM 864 / NBRC 100397 / JF-1</strain>
    </source>
</reference>
<dbReference type="InterPro" id="IPR007202">
    <property type="entry name" value="4Fe-4S_dom"/>
</dbReference>
<dbReference type="STRING" id="323259.Mhun_0931"/>
<keyword evidence="2" id="KW-0479">Metal-binding</keyword>
<keyword evidence="4" id="KW-0411">Iron-sulfur</keyword>
<evidence type="ECO:0000256" key="2">
    <source>
        <dbReference type="ARBA" id="ARBA00022723"/>
    </source>
</evidence>
<dbReference type="Pfam" id="PF09918">
    <property type="entry name" value="DUF2148"/>
    <property type="match status" value="1"/>
</dbReference>
<dbReference type="Pfam" id="PF04060">
    <property type="entry name" value="FeS"/>
    <property type="match status" value="1"/>
</dbReference>
<evidence type="ECO:0000256" key="4">
    <source>
        <dbReference type="ARBA" id="ARBA00023014"/>
    </source>
</evidence>
<accession>Q2FQW5</accession>
<evidence type="ECO:0000313" key="7">
    <source>
        <dbReference type="Proteomes" id="UP000001941"/>
    </source>
</evidence>
<evidence type="ECO:0000313" key="6">
    <source>
        <dbReference type="EMBL" id="ABD40681.1"/>
    </source>
</evidence>
<keyword evidence="7" id="KW-1185">Reference proteome</keyword>
<keyword evidence="1" id="KW-0004">4Fe-4S</keyword>
<dbReference type="KEGG" id="mhu:Mhun_0931"/>
<gene>
    <name evidence="6" type="ordered locus">Mhun_0931</name>
</gene>
<dbReference type="EMBL" id="CP000254">
    <property type="protein sequence ID" value="ABD40681.1"/>
    <property type="molecule type" value="Genomic_DNA"/>
</dbReference>
<dbReference type="InterPro" id="IPR019224">
    <property type="entry name" value="DUF2148"/>
</dbReference>
<dbReference type="PROSITE" id="PS51656">
    <property type="entry name" value="4FE4S"/>
    <property type="match status" value="1"/>
</dbReference>
<dbReference type="GO" id="GO:0051539">
    <property type="term" value="F:4 iron, 4 sulfur cluster binding"/>
    <property type="evidence" value="ECO:0007669"/>
    <property type="project" value="UniProtKB-KW"/>
</dbReference>
<dbReference type="GO" id="GO:0046872">
    <property type="term" value="F:metal ion binding"/>
    <property type="evidence" value="ECO:0007669"/>
    <property type="project" value="UniProtKB-KW"/>
</dbReference>
<evidence type="ECO:0000256" key="1">
    <source>
        <dbReference type="ARBA" id="ARBA00022485"/>
    </source>
</evidence>
<proteinExistence type="predicted"/>
<dbReference type="EnsemblBacteria" id="ABD40681">
    <property type="protein sequence ID" value="ABD40681"/>
    <property type="gene ID" value="Mhun_0931"/>
</dbReference>